<name>A0A1I2F3G1_9ACTN</name>
<accession>A0A1I2F3G1</accession>
<organism evidence="4 5">
    <name type="scientific">Actinacidiphila alni</name>
    <dbReference type="NCBI Taxonomy" id="380248"/>
    <lineage>
        <taxon>Bacteria</taxon>
        <taxon>Bacillati</taxon>
        <taxon>Actinomycetota</taxon>
        <taxon>Actinomycetes</taxon>
        <taxon>Kitasatosporales</taxon>
        <taxon>Streptomycetaceae</taxon>
        <taxon>Actinacidiphila</taxon>
    </lineage>
</organism>
<dbReference type="Proteomes" id="UP000199323">
    <property type="component" value="Unassembled WGS sequence"/>
</dbReference>
<feature type="signal peptide" evidence="2">
    <location>
        <begin position="1"/>
        <end position="16"/>
    </location>
</feature>
<protein>
    <recommendedName>
        <fullName evidence="3">DUF8094 domain-containing protein</fullName>
    </recommendedName>
</protein>
<dbReference type="STRING" id="380248.SAMN05216251_107148"/>
<gene>
    <name evidence="4" type="ORF">SAMN05216251_107148</name>
</gene>
<feature type="chain" id="PRO_5038553707" description="DUF8094 domain-containing protein" evidence="2">
    <location>
        <begin position="17"/>
        <end position="322"/>
    </location>
</feature>
<feature type="region of interest" description="Disordered" evidence="1">
    <location>
        <begin position="196"/>
        <end position="234"/>
    </location>
</feature>
<evidence type="ECO:0000313" key="5">
    <source>
        <dbReference type="Proteomes" id="UP000199323"/>
    </source>
</evidence>
<keyword evidence="2" id="KW-0732">Signal</keyword>
<feature type="domain" description="DUF8094" evidence="3">
    <location>
        <begin position="33"/>
        <end position="321"/>
    </location>
</feature>
<evidence type="ECO:0000259" key="3">
    <source>
        <dbReference type="Pfam" id="PF26366"/>
    </source>
</evidence>
<dbReference type="EMBL" id="FONG01000007">
    <property type="protein sequence ID" value="SFE99912.1"/>
    <property type="molecule type" value="Genomic_DNA"/>
</dbReference>
<dbReference type="OrthoDB" id="3510378at2"/>
<evidence type="ECO:0000313" key="4">
    <source>
        <dbReference type="EMBL" id="SFE99912.1"/>
    </source>
</evidence>
<keyword evidence="5" id="KW-1185">Reference proteome</keyword>
<dbReference type="RefSeq" id="WP_093713812.1">
    <property type="nucleotide sequence ID" value="NZ_FONG01000007.1"/>
</dbReference>
<evidence type="ECO:0000256" key="1">
    <source>
        <dbReference type="SAM" id="MobiDB-lite"/>
    </source>
</evidence>
<reference evidence="4 5" key="1">
    <citation type="submission" date="2016-10" db="EMBL/GenBank/DDBJ databases">
        <authorList>
            <person name="de Groot N.N."/>
        </authorList>
    </citation>
    <scope>NUCLEOTIDE SEQUENCE [LARGE SCALE GENOMIC DNA]</scope>
    <source>
        <strain evidence="4 5">CGMCC 4.3510</strain>
    </source>
</reference>
<proteinExistence type="predicted"/>
<dbReference type="AlphaFoldDB" id="A0A1I2F3G1"/>
<evidence type="ECO:0000256" key="2">
    <source>
        <dbReference type="SAM" id="SignalP"/>
    </source>
</evidence>
<dbReference type="InterPro" id="IPR058407">
    <property type="entry name" value="DUF8094"/>
</dbReference>
<sequence>MNRRGFCLAAAATALAVPLTGCVTVHGERADIPAVRSDGAAQVLARFARASNAATRAYDESLIDATESGALGDTDRAGLRAKHANHPEGNPEFTPLVFSDTRFLVPRQRGWPKFFVADTATNRGADRWLLVFRRFAAGDPWKASFLAVLPADALPAPATDKDGHVLPLPLSGTDLLVQPGRLSAAYSSYLQQAADAPPFADGPSTSQQLAGRDKNRRTANSVTQYADQPADGGDFTPVALRTKDGGALVFFAGRHQTRATYREGYRLTIDQDTQALMTGTPRTSVTLSRLGQQAVTVPPADAPGAKVTVLSRLAGLVAATGA</sequence>
<dbReference type="Pfam" id="PF26366">
    <property type="entry name" value="DUF8094"/>
    <property type="match status" value="1"/>
</dbReference>